<reference evidence="1" key="1">
    <citation type="submission" date="2014-11" db="EMBL/GenBank/DDBJ databases">
        <authorList>
            <person name="Amaro Gonzalez C."/>
        </authorList>
    </citation>
    <scope>NUCLEOTIDE SEQUENCE</scope>
</reference>
<sequence length="20" mass="2499">MFRRSFWCLPVHCIEPHRSP</sequence>
<dbReference type="EMBL" id="GBXM01106554">
    <property type="protein sequence ID" value="JAH02023.1"/>
    <property type="molecule type" value="Transcribed_RNA"/>
</dbReference>
<proteinExistence type="predicted"/>
<name>A0A0E9PDU5_ANGAN</name>
<reference evidence="1" key="2">
    <citation type="journal article" date="2015" name="Fish Shellfish Immunol.">
        <title>Early steps in the European eel (Anguilla anguilla)-Vibrio vulnificus interaction in the gills: Role of the RtxA13 toxin.</title>
        <authorList>
            <person name="Callol A."/>
            <person name="Pajuelo D."/>
            <person name="Ebbesson L."/>
            <person name="Teles M."/>
            <person name="MacKenzie S."/>
            <person name="Amaro C."/>
        </authorList>
    </citation>
    <scope>NUCLEOTIDE SEQUENCE</scope>
</reference>
<protein>
    <submittedName>
        <fullName evidence="1">Uncharacterized protein</fullName>
    </submittedName>
</protein>
<organism evidence="1">
    <name type="scientific">Anguilla anguilla</name>
    <name type="common">European freshwater eel</name>
    <name type="synonym">Muraena anguilla</name>
    <dbReference type="NCBI Taxonomy" id="7936"/>
    <lineage>
        <taxon>Eukaryota</taxon>
        <taxon>Metazoa</taxon>
        <taxon>Chordata</taxon>
        <taxon>Craniata</taxon>
        <taxon>Vertebrata</taxon>
        <taxon>Euteleostomi</taxon>
        <taxon>Actinopterygii</taxon>
        <taxon>Neopterygii</taxon>
        <taxon>Teleostei</taxon>
        <taxon>Anguilliformes</taxon>
        <taxon>Anguillidae</taxon>
        <taxon>Anguilla</taxon>
    </lineage>
</organism>
<evidence type="ECO:0000313" key="1">
    <source>
        <dbReference type="EMBL" id="JAH02023.1"/>
    </source>
</evidence>
<accession>A0A0E9PDU5</accession>
<dbReference type="AlphaFoldDB" id="A0A0E9PDU5"/>